<dbReference type="GO" id="GO:0004222">
    <property type="term" value="F:metalloendopeptidase activity"/>
    <property type="evidence" value="ECO:0007669"/>
    <property type="project" value="InterPro"/>
</dbReference>
<sequence length="750" mass="80237">MSNHLFKGQCPERRPSFLTKSRRAHFLGGLRTGLELLEDRCVPAIDIVFDYEFDNGFFTNEVRQTMDAAAAVFEERFQDQLAAILPTDTNEWTAVFQDPSSANLTQGVERENLTITADTIRIFVGAADHQDGVLGIGGPGRFTIDGGTAEFADTVRARGQAGALLPVNQQTDFGNWGGQLTFNTDVSWHFGTTTDGLDSGEFDFFTVAVHEIGHTLGFGLANSFDNLINNQQFFGASSTAVFGGPVPTDAGGGHWALGTTSVTASGTAQEAVMTPAISDGERREFTQLDFAGMIDLGWEITDVPVSPPSPPSPPAPTGNPPILSNVAEDVLEYNFDGPVVVDSSILVADLDGDAITSAQVTFKQFDLLDGGYQQGVDFLEFTAPEGSGITGFFDTASGVLSLSGTATVGQYREALRSVTYSNFTGVSAWRILEFVVSDATAVSNTISQLIQVGTGGPSFDLPGVDLPATINGHVAVRRGATFFVDVSGDGLFTQSDMAREFGLATDVAIMGDWNGDGREEVAVGRDGTYYIDFDGDYNWNPDVDIVFSLGSPLATPVVGDFDGNGLDEIAIYRPDGVWQIPNSILSDAVSVRVGRFGGAPGTTPVPGDFDGDGKDDLAVFNGGMWMIDTNLNFNLDEGVDLLFAFGLGNDTPLTADWDGDGTTEVGVHRGSHFYADFNNDFVFSINNDVFLEFGIGGDQPFAGTFFVTRTTTDFFPQTSVQSVDTASDDVDSEEDESEEDELFVTSDRSR</sequence>
<keyword evidence="1" id="KW-0645">Protease</keyword>
<dbReference type="InterPro" id="IPR028994">
    <property type="entry name" value="Integrin_alpha_N"/>
</dbReference>
<dbReference type="KEGG" id="knv:Pan216_33110"/>
<proteinExistence type="predicted"/>
<accession>A0A518B641</accession>
<dbReference type="InterPro" id="IPR001818">
    <property type="entry name" value="Pept_M10_metallopeptidase"/>
</dbReference>
<evidence type="ECO:0000256" key="4">
    <source>
        <dbReference type="ARBA" id="ARBA00022801"/>
    </source>
</evidence>
<dbReference type="SUPFAM" id="SSF55486">
    <property type="entry name" value="Metalloproteases ('zincins'), catalytic domain"/>
    <property type="match status" value="1"/>
</dbReference>
<dbReference type="InterPro" id="IPR013517">
    <property type="entry name" value="FG-GAP"/>
</dbReference>
<protein>
    <submittedName>
        <fullName evidence="8">FG-GAP repeat protein</fullName>
    </submittedName>
</protein>
<dbReference type="GO" id="GO:0008270">
    <property type="term" value="F:zinc ion binding"/>
    <property type="evidence" value="ECO:0007669"/>
    <property type="project" value="InterPro"/>
</dbReference>
<evidence type="ECO:0000256" key="6">
    <source>
        <dbReference type="SAM" id="MobiDB-lite"/>
    </source>
</evidence>
<feature type="region of interest" description="Disordered" evidence="6">
    <location>
        <begin position="721"/>
        <end position="750"/>
    </location>
</feature>
<evidence type="ECO:0000256" key="3">
    <source>
        <dbReference type="ARBA" id="ARBA00022729"/>
    </source>
</evidence>
<keyword evidence="4" id="KW-0378">Hydrolase</keyword>
<dbReference type="SUPFAM" id="SSF69318">
    <property type="entry name" value="Integrin alpha N-terminal domain"/>
    <property type="match status" value="1"/>
</dbReference>
<evidence type="ECO:0000256" key="5">
    <source>
        <dbReference type="ARBA" id="ARBA00022833"/>
    </source>
</evidence>
<keyword evidence="2" id="KW-0479">Metal-binding</keyword>
<feature type="compositionally biased region" description="Acidic residues" evidence="6">
    <location>
        <begin position="726"/>
        <end position="742"/>
    </location>
</feature>
<reference evidence="8 9" key="1">
    <citation type="submission" date="2019-02" db="EMBL/GenBank/DDBJ databases">
        <title>Deep-cultivation of Planctomycetes and their phenomic and genomic characterization uncovers novel biology.</title>
        <authorList>
            <person name="Wiegand S."/>
            <person name="Jogler M."/>
            <person name="Boedeker C."/>
            <person name="Pinto D."/>
            <person name="Vollmers J."/>
            <person name="Rivas-Marin E."/>
            <person name="Kohn T."/>
            <person name="Peeters S.H."/>
            <person name="Heuer A."/>
            <person name="Rast P."/>
            <person name="Oberbeckmann S."/>
            <person name="Bunk B."/>
            <person name="Jeske O."/>
            <person name="Meyerdierks A."/>
            <person name="Storesund J.E."/>
            <person name="Kallscheuer N."/>
            <person name="Luecker S."/>
            <person name="Lage O.M."/>
            <person name="Pohl T."/>
            <person name="Merkel B.J."/>
            <person name="Hornburger P."/>
            <person name="Mueller R.-W."/>
            <person name="Bruemmer F."/>
            <person name="Labrenz M."/>
            <person name="Spormann A.M."/>
            <person name="Op den Camp H."/>
            <person name="Overmann J."/>
            <person name="Amann R."/>
            <person name="Jetten M.S.M."/>
            <person name="Mascher T."/>
            <person name="Medema M.H."/>
            <person name="Devos D.P."/>
            <person name="Kaster A.-K."/>
            <person name="Ovreas L."/>
            <person name="Rohde M."/>
            <person name="Galperin M.Y."/>
            <person name="Jogler C."/>
        </authorList>
    </citation>
    <scope>NUCLEOTIDE SEQUENCE [LARGE SCALE GENOMIC DNA]</scope>
    <source>
        <strain evidence="8 9">Pan216</strain>
    </source>
</reference>
<organism evidence="8 9">
    <name type="scientific">Kolteria novifilia</name>
    <dbReference type="NCBI Taxonomy" id="2527975"/>
    <lineage>
        <taxon>Bacteria</taxon>
        <taxon>Pseudomonadati</taxon>
        <taxon>Planctomycetota</taxon>
        <taxon>Planctomycetia</taxon>
        <taxon>Kolteriales</taxon>
        <taxon>Kolteriaceae</taxon>
        <taxon>Kolteria</taxon>
    </lineage>
</organism>
<dbReference type="RefSeq" id="WP_145259204.1">
    <property type="nucleotide sequence ID" value="NZ_CP036279.1"/>
</dbReference>
<keyword evidence="3" id="KW-0732">Signal</keyword>
<dbReference type="Pfam" id="PF00413">
    <property type="entry name" value="Peptidase_M10"/>
    <property type="match status" value="1"/>
</dbReference>
<dbReference type="GO" id="GO:0006508">
    <property type="term" value="P:proteolysis"/>
    <property type="evidence" value="ECO:0007669"/>
    <property type="project" value="UniProtKB-KW"/>
</dbReference>
<keyword evidence="9" id="KW-1185">Reference proteome</keyword>
<keyword evidence="5" id="KW-0862">Zinc</keyword>
<name>A0A518B641_9BACT</name>
<dbReference type="EMBL" id="CP036279">
    <property type="protein sequence ID" value="QDU62444.1"/>
    <property type="molecule type" value="Genomic_DNA"/>
</dbReference>
<gene>
    <name evidence="8" type="ORF">Pan216_33110</name>
</gene>
<dbReference type="Pfam" id="PF01839">
    <property type="entry name" value="FG-GAP"/>
    <property type="match status" value="1"/>
</dbReference>
<dbReference type="Gene3D" id="3.40.390.10">
    <property type="entry name" value="Collagenase (Catalytic Domain)"/>
    <property type="match status" value="1"/>
</dbReference>
<feature type="domain" description="Peptidase M10 metallopeptidase" evidence="7">
    <location>
        <begin position="175"/>
        <end position="220"/>
    </location>
</feature>
<dbReference type="InterPro" id="IPR024079">
    <property type="entry name" value="MetalloPept_cat_dom_sf"/>
</dbReference>
<evidence type="ECO:0000313" key="9">
    <source>
        <dbReference type="Proteomes" id="UP000317093"/>
    </source>
</evidence>
<dbReference type="OrthoDB" id="8198236at2"/>
<dbReference type="GO" id="GO:0031012">
    <property type="term" value="C:extracellular matrix"/>
    <property type="evidence" value="ECO:0007669"/>
    <property type="project" value="InterPro"/>
</dbReference>
<evidence type="ECO:0000256" key="2">
    <source>
        <dbReference type="ARBA" id="ARBA00022723"/>
    </source>
</evidence>
<evidence type="ECO:0000313" key="8">
    <source>
        <dbReference type="EMBL" id="QDU62444.1"/>
    </source>
</evidence>
<dbReference type="Proteomes" id="UP000317093">
    <property type="component" value="Chromosome"/>
</dbReference>
<dbReference type="AlphaFoldDB" id="A0A518B641"/>
<evidence type="ECO:0000256" key="1">
    <source>
        <dbReference type="ARBA" id="ARBA00022670"/>
    </source>
</evidence>
<evidence type="ECO:0000259" key="7">
    <source>
        <dbReference type="Pfam" id="PF00413"/>
    </source>
</evidence>